<sequence length="123" mass="13891">MSFVLVVLTWVGRWSQSMRLELSRQYLTCRTRRPHGSHDFCQFKLIARLLLQTLALLTGLALYTHCLTAPSLRSAASTAQVLFSQYIARAATCNQPLRCEHSLRSLLELSTLPLLRQLSCTLG</sequence>
<accession>A0A699ZBW9</accession>
<evidence type="ECO:0000313" key="1">
    <source>
        <dbReference type="EMBL" id="GFH19601.1"/>
    </source>
</evidence>
<evidence type="ECO:0000313" key="2">
    <source>
        <dbReference type="Proteomes" id="UP000485058"/>
    </source>
</evidence>
<comment type="caution">
    <text evidence="1">The sequence shown here is derived from an EMBL/GenBank/DDBJ whole genome shotgun (WGS) entry which is preliminary data.</text>
</comment>
<protein>
    <submittedName>
        <fullName evidence="1">Uncharacterized protein</fullName>
    </submittedName>
</protein>
<keyword evidence="2" id="KW-1185">Reference proteome</keyword>
<name>A0A699ZBW9_HAELA</name>
<reference evidence="1 2" key="1">
    <citation type="submission" date="2020-02" db="EMBL/GenBank/DDBJ databases">
        <title>Draft genome sequence of Haematococcus lacustris strain NIES-144.</title>
        <authorList>
            <person name="Morimoto D."/>
            <person name="Nakagawa S."/>
            <person name="Yoshida T."/>
            <person name="Sawayama S."/>
        </authorList>
    </citation>
    <scope>NUCLEOTIDE SEQUENCE [LARGE SCALE GENOMIC DNA]</scope>
    <source>
        <strain evidence="1 2">NIES-144</strain>
    </source>
</reference>
<proteinExistence type="predicted"/>
<dbReference type="Proteomes" id="UP000485058">
    <property type="component" value="Unassembled WGS sequence"/>
</dbReference>
<dbReference type="EMBL" id="BLLF01001489">
    <property type="protein sequence ID" value="GFH19601.1"/>
    <property type="molecule type" value="Genomic_DNA"/>
</dbReference>
<organism evidence="1 2">
    <name type="scientific">Haematococcus lacustris</name>
    <name type="common">Green alga</name>
    <name type="synonym">Haematococcus pluvialis</name>
    <dbReference type="NCBI Taxonomy" id="44745"/>
    <lineage>
        <taxon>Eukaryota</taxon>
        <taxon>Viridiplantae</taxon>
        <taxon>Chlorophyta</taxon>
        <taxon>core chlorophytes</taxon>
        <taxon>Chlorophyceae</taxon>
        <taxon>CS clade</taxon>
        <taxon>Chlamydomonadales</taxon>
        <taxon>Haematococcaceae</taxon>
        <taxon>Haematococcus</taxon>
    </lineage>
</organism>
<dbReference type="AlphaFoldDB" id="A0A699ZBW9"/>
<gene>
    <name evidence="1" type="ORF">HaLaN_16569</name>
</gene>